<proteinExistence type="predicted"/>
<dbReference type="Proteomes" id="UP001285441">
    <property type="component" value="Unassembled WGS sequence"/>
</dbReference>
<reference evidence="2" key="2">
    <citation type="submission" date="2023-06" db="EMBL/GenBank/DDBJ databases">
        <authorList>
            <consortium name="Lawrence Berkeley National Laboratory"/>
            <person name="Haridas S."/>
            <person name="Hensen N."/>
            <person name="Bonometti L."/>
            <person name="Westerberg I."/>
            <person name="Brannstrom I.O."/>
            <person name="Guillou S."/>
            <person name="Cros-Aarteil S."/>
            <person name="Calhoun S."/>
            <person name="Kuo A."/>
            <person name="Mondo S."/>
            <person name="Pangilinan J."/>
            <person name="Riley R."/>
            <person name="LaButti K."/>
            <person name="Andreopoulos B."/>
            <person name="Lipzen A."/>
            <person name="Chen C."/>
            <person name="Yanf M."/>
            <person name="Daum C."/>
            <person name="Ng V."/>
            <person name="Clum A."/>
            <person name="Steindorff A."/>
            <person name="Ohm R."/>
            <person name="Martin F."/>
            <person name="Silar P."/>
            <person name="Natvig D."/>
            <person name="Lalanne C."/>
            <person name="Gautier V."/>
            <person name="Ament-velasquez S.L."/>
            <person name="Kruys A."/>
            <person name="Hutchinson M.I."/>
            <person name="Powell A.J."/>
            <person name="Barry K."/>
            <person name="Miller A.N."/>
            <person name="Grigoriev I.V."/>
            <person name="Debuchy R."/>
            <person name="Gladieux P."/>
            <person name="Thoren M.H."/>
            <person name="Johannesson H."/>
        </authorList>
    </citation>
    <scope>NUCLEOTIDE SEQUENCE</scope>
    <source>
        <strain evidence="2">CBS 232.78</strain>
    </source>
</reference>
<dbReference type="AlphaFoldDB" id="A0AAE0NG34"/>
<keyword evidence="3" id="KW-1185">Reference proteome</keyword>
<dbReference type="EMBL" id="JAULSW010000005">
    <property type="protein sequence ID" value="KAK3380840.1"/>
    <property type="molecule type" value="Genomic_DNA"/>
</dbReference>
<evidence type="ECO:0000256" key="1">
    <source>
        <dbReference type="SAM" id="MobiDB-lite"/>
    </source>
</evidence>
<feature type="compositionally biased region" description="Low complexity" evidence="1">
    <location>
        <begin position="128"/>
        <end position="139"/>
    </location>
</feature>
<feature type="compositionally biased region" description="Polar residues" evidence="1">
    <location>
        <begin position="274"/>
        <end position="290"/>
    </location>
</feature>
<evidence type="ECO:0000313" key="2">
    <source>
        <dbReference type="EMBL" id="KAK3380840.1"/>
    </source>
</evidence>
<accession>A0AAE0NG34</accession>
<feature type="region of interest" description="Disordered" evidence="1">
    <location>
        <begin position="1"/>
        <end position="46"/>
    </location>
</feature>
<feature type="compositionally biased region" description="Basic and acidic residues" evidence="1">
    <location>
        <begin position="34"/>
        <end position="46"/>
    </location>
</feature>
<gene>
    <name evidence="2" type="ORF">B0H63DRAFT_450234</name>
</gene>
<name>A0AAE0NG34_9PEZI</name>
<feature type="region of interest" description="Disordered" evidence="1">
    <location>
        <begin position="118"/>
        <end position="290"/>
    </location>
</feature>
<sequence length="290" mass="31067">MVHVNSGALNQQQRHSKSQAERRTAEEDAAAVAEAEHIPALKRQQDEELQRLADEDARIAELKRQQDEEEYNGSKSVDDGVEQRAVYGNWKRGWKGEKEGGIVKGKRSMTASARCSMAADKPLDKSGDTNSKSSSNTSGISVPVPGTLGILGTSRTNRSLRGMNSAKSNNVSGNPVPVSGTLGILGMSRTNRGLRGMNSANSSNSKTRTGNDTRGVSSKSKRIANNYTVSTRGHNWEGFSRGGQGSRMPLPGGIGTQVSIENKPRSAKGKNKQILDSYSTESSNNMGSTD</sequence>
<organism evidence="2 3">
    <name type="scientific">Podospora didyma</name>
    <dbReference type="NCBI Taxonomy" id="330526"/>
    <lineage>
        <taxon>Eukaryota</taxon>
        <taxon>Fungi</taxon>
        <taxon>Dikarya</taxon>
        <taxon>Ascomycota</taxon>
        <taxon>Pezizomycotina</taxon>
        <taxon>Sordariomycetes</taxon>
        <taxon>Sordariomycetidae</taxon>
        <taxon>Sordariales</taxon>
        <taxon>Podosporaceae</taxon>
        <taxon>Podospora</taxon>
    </lineage>
</organism>
<feature type="compositionally biased region" description="Polar residues" evidence="1">
    <location>
        <begin position="198"/>
        <end position="233"/>
    </location>
</feature>
<protein>
    <submittedName>
        <fullName evidence="2">Uncharacterized protein</fullName>
    </submittedName>
</protein>
<evidence type="ECO:0000313" key="3">
    <source>
        <dbReference type="Proteomes" id="UP001285441"/>
    </source>
</evidence>
<feature type="region of interest" description="Disordered" evidence="1">
    <location>
        <begin position="63"/>
        <end position="82"/>
    </location>
</feature>
<reference evidence="2" key="1">
    <citation type="journal article" date="2023" name="Mol. Phylogenet. Evol.">
        <title>Genome-scale phylogeny and comparative genomics of the fungal order Sordariales.</title>
        <authorList>
            <person name="Hensen N."/>
            <person name="Bonometti L."/>
            <person name="Westerberg I."/>
            <person name="Brannstrom I.O."/>
            <person name="Guillou S."/>
            <person name="Cros-Aarteil S."/>
            <person name="Calhoun S."/>
            <person name="Haridas S."/>
            <person name="Kuo A."/>
            <person name="Mondo S."/>
            <person name="Pangilinan J."/>
            <person name="Riley R."/>
            <person name="LaButti K."/>
            <person name="Andreopoulos B."/>
            <person name="Lipzen A."/>
            <person name="Chen C."/>
            <person name="Yan M."/>
            <person name="Daum C."/>
            <person name="Ng V."/>
            <person name="Clum A."/>
            <person name="Steindorff A."/>
            <person name="Ohm R.A."/>
            <person name="Martin F."/>
            <person name="Silar P."/>
            <person name="Natvig D.O."/>
            <person name="Lalanne C."/>
            <person name="Gautier V."/>
            <person name="Ament-Velasquez S.L."/>
            <person name="Kruys A."/>
            <person name="Hutchinson M.I."/>
            <person name="Powell A.J."/>
            <person name="Barry K."/>
            <person name="Miller A.N."/>
            <person name="Grigoriev I.V."/>
            <person name="Debuchy R."/>
            <person name="Gladieux P."/>
            <person name="Hiltunen Thoren M."/>
            <person name="Johannesson H."/>
        </authorList>
    </citation>
    <scope>NUCLEOTIDE SEQUENCE</scope>
    <source>
        <strain evidence="2">CBS 232.78</strain>
    </source>
</reference>
<comment type="caution">
    <text evidence="2">The sequence shown here is derived from an EMBL/GenBank/DDBJ whole genome shotgun (WGS) entry which is preliminary data.</text>
</comment>